<organism evidence="3 4">
    <name type="scientific">Podospora australis</name>
    <dbReference type="NCBI Taxonomy" id="1536484"/>
    <lineage>
        <taxon>Eukaryota</taxon>
        <taxon>Fungi</taxon>
        <taxon>Dikarya</taxon>
        <taxon>Ascomycota</taxon>
        <taxon>Pezizomycotina</taxon>
        <taxon>Sordariomycetes</taxon>
        <taxon>Sordariomycetidae</taxon>
        <taxon>Sordariales</taxon>
        <taxon>Podosporaceae</taxon>
        <taxon>Podospora</taxon>
    </lineage>
</organism>
<accession>A0AAN7AD43</accession>
<evidence type="ECO:0000259" key="2">
    <source>
        <dbReference type="Pfam" id="PF20237"/>
    </source>
</evidence>
<dbReference type="AlphaFoldDB" id="A0AAN7AD43"/>
<dbReference type="Pfam" id="PF20237">
    <property type="entry name" value="DUF6594"/>
    <property type="match status" value="1"/>
</dbReference>
<keyword evidence="1" id="KW-1133">Transmembrane helix</keyword>
<dbReference type="Proteomes" id="UP001302126">
    <property type="component" value="Unassembled WGS sequence"/>
</dbReference>
<feature type="transmembrane region" description="Helical" evidence="1">
    <location>
        <begin position="35"/>
        <end position="62"/>
    </location>
</feature>
<feature type="transmembrane region" description="Helical" evidence="1">
    <location>
        <begin position="94"/>
        <end position="115"/>
    </location>
</feature>
<dbReference type="EMBL" id="MU864611">
    <property type="protein sequence ID" value="KAK4182783.1"/>
    <property type="molecule type" value="Genomic_DNA"/>
</dbReference>
<comment type="caution">
    <text evidence="3">The sequence shown here is derived from an EMBL/GenBank/DDBJ whole genome shotgun (WGS) entry which is preliminary data.</text>
</comment>
<reference evidence="3" key="1">
    <citation type="journal article" date="2023" name="Mol. Phylogenet. Evol.">
        <title>Genome-scale phylogeny and comparative genomics of the fungal order Sordariales.</title>
        <authorList>
            <person name="Hensen N."/>
            <person name="Bonometti L."/>
            <person name="Westerberg I."/>
            <person name="Brannstrom I.O."/>
            <person name="Guillou S."/>
            <person name="Cros-Aarteil S."/>
            <person name="Calhoun S."/>
            <person name="Haridas S."/>
            <person name="Kuo A."/>
            <person name="Mondo S."/>
            <person name="Pangilinan J."/>
            <person name="Riley R."/>
            <person name="LaButti K."/>
            <person name="Andreopoulos B."/>
            <person name="Lipzen A."/>
            <person name="Chen C."/>
            <person name="Yan M."/>
            <person name="Daum C."/>
            <person name="Ng V."/>
            <person name="Clum A."/>
            <person name="Steindorff A."/>
            <person name="Ohm R.A."/>
            <person name="Martin F."/>
            <person name="Silar P."/>
            <person name="Natvig D.O."/>
            <person name="Lalanne C."/>
            <person name="Gautier V."/>
            <person name="Ament-Velasquez S.L."/>
            <person name="Kruys A."/>
            <person name="Hutchinson M.I."/>
            <person name="Powell A.J."/>
            <person name="Barry K."/>
            <person name="Miller A.N."/>
            <person name="Grigoriev I.V."/>
            <person name="Debuchy R."/>
            <person name="Gladieux P."/>
            <person name="Hiltunen Thoren M."/>
            <person name="Johannesson H."/>
        </authorList>
    </citation>
    <scope>NUCLEOTIDE SEQUENCE</scope>
    <source>
        <strain evidence="3">PSN309</strain>
    </source>
</reference>
<keyword evidence="1" id="KW-0812">Transmembrane</keyword>
<dbReference type="PANTHER" id="PTHR34502">
    <property type="entry name" value="DUF6594 DOMAIN-CONTAINING PROTEIN-RELATED"/>
    <property type="match status" value="1"/>
</dbReference>
<protein>
    <recommendedName>
        <fullName evidence="2">DUF6594 domain-containing protein</fullName>
    </recommendedName>
</protein>
<dbReference type="PANTHER" id="PTHR34502:SF4">
    <property type="entry name" value="DUF6594 DOMAIN-CONTAINING PROTEIN"/>
    <property type="match status" value="1"/>
</dbReference>
<reference evidence="3" key="2">
    <citation type="submission" date="2023-05" db="EMBL/GenBank/DDBJ databases">
        <authorList>
            <consortium name="Lawrence Berkeley National Laboratory"/>
            <person name="Steindorff A."/>
            <person name="Hensen N."/>
            <person name="Bonometti L."/>
            <person name="Westerberg I."/>
            <person name="Brannstrom I.O."/>
            <person name="Guillou S."/>
            <person name="Cros-Aarteil S."/>
            <person name="Calhoun S."/>
            <person name="Haridas S."/>
            <person name="Kuo A."/>
            <person name="Mondo S."/>
            <person name="Pangilinan J."/>
            <person name="Riley R."/>
            <person name="Labutti K."/>
            <person name="Andreopoulos B."/>
            <person name="Lipzen A."/>
            <person name="Chen C."/>
            <person name="Yanf M."/>
            <person name="Daum C."/>
            <person name="Ng V."/>
            <person name="Clum A."/>
            <person name="Ohm R."/>
            <person name="Martin F."/>
            <person name="Silar P."/>
            <person name="Natvig D."/>
            <person name="Lalanne C."/>
            <person name="Gautier V."/>
            <person name="Ament-Velasquez S.L."/>
            <person name="Kruys A."/>
            <person name="Hutchinson M.I."/>
            <person name="Powell A.J."/>
            <person name="Barry K."/>
            <person name="Miller A.N."/>
            <person name="Grigoriev I.V."/>
            <person name="Debuchy R."/>
            <person name="Gladieux P."/>
            <person name="Thoren M.H."/>
            <person name="Johannesson H."/>
        </authorList>
    </citation>
    <scope>NUCLEOTIDE SEQUENCE</scope>
    <source>
        <strain evidence="3">PSN309</strain>
    </source>
</reference>
<dbReference type="InterPro" id="IPR046529">
    <property type="entry name" value="DUF6594"/>
</dbReference>
<keyword evidence="1" id="KW-0472">Membrane</keyword>
<evidence type="ECO:0000313" key="3">
    <source>
        <dbReference type="EMBL" id="KAK4182783.1"/>
    </source>
</evidence>
<proteinExistence type="predicted"/>
<feature type="transmembrane region" description="Helical" evidence="1">
    <location>
        <begin position="69"/>
        <end position="88"/>
    </location>
</feature>
<evidence type="ECO:0000313" key="4">
    <source>
        <dbReference type="Proteomes" id="UP001302126"/>
    </source>
</evidence>
<evidence type="ECO:0000256" key="1">
    <source>
        <dbReference type="SAM" id="Phobius"/>
    </source>
</evidence>
<sequence>METDALSRFLRQNWARVKTGFRPEKPTVAQFEEHLVIRAVNGITILVAAFFLVGSMITFYFVKNEVAKLVLIALFTTAFSGCIGVITSARRAEIFAATAAYAAVLVVFVSSGLQIHRCHWSPVVRIVLVQAG</sequence>
<keyword evidence="4" id="KW-1185">Reference proteome</keyword>
<feature type="domain" description="DUF6594" evidence="2">
    <location>
        <begin position="3"/>
        <end position="106"/>
    </location>
</feature>
<gene>
    <name evidence="3" type="ORF">QBC35DRAFT_467821</name>
</gene>
<name>A0AAN7AD43_9PEZI</name>